<feature type="domain" description="AAA+ ATPase" evidence="4">
    <location>
        <begin position="36"/>
        <end position="175"/>
    </location>
</feature>
<name>A0A382I9N3_9ZZZZ</name>
<sequence length="304" mass="34870">MKELWVEKYRPKTVDGYVFRDEHQKAQVKTWIKDRSIPHLLFSGNAGIGKTTLAKILFNQIEINDYDILEINASRTNSVDDVRDKIINFVQMIPFGPFKVVLLDEADYLSPQAQAALRGVMEEYHLTSRFILTCNYPNRIIPALHSRCQGFHIARIDKNEFTARVAEILITENITPDIDTLDTYVKATYPDLRKCINMVQMNSQEGILLKPSEMDKGEADWKLDMVELFKAGKITEARKLVCGSAKAEEMEDVYRWLYDNIELFGDSDKQDEAVIIIKQGLVDHTLVVDPEINLAATMIKLNRL</sequence>
<evidence type="ECO:0000256" key="1">
    <source>
        <dbReference type="ARBA" id="ARBA00022705"/>
    </source>
</evidence>
<dbReference type="GO" id="GO:0006261">
    <property type="term" value="P:DNA-templated DNA replication"/>
    <property type="evidence" value="ECO:0007669"/>
    <property type="project" value="TreeGrafter"/>
</dbReference>
<dbReference type="GO" id="GO:0006281">
    <property type="term" value="P:DNA repair"/>
    <property type="evidence" value="ECO:0007669"/>
    <property type="project" value="TreeGrafter"/>
</dbReference>
<dbReference type="HAMAP" id="MF_04162">
    <property type="entry name" value="T4_Clamp_Loader_L"/>
    <property type="match status" value="1"/>
</dbReference>
<evidence type="ECO:0000259" key="4">
    <source>
        <dbReference type="SMART" id="SM00382"/>
    </source>
</evidence>
<dbReference type="SMART" id="SM00382">
    <property type="entry name" value="AAA"/>
    <property type="match status" value="1"/>
</dbReference>
<dbReference type="Gene3D" id="3.40.50.300">
    <property type="entry name" value="P-loop containing nucleotide triphosphate hydrolases"/>
    <property type="match status" value="1"/>
</dbReference>
<dbReference type="Pfam" id="PF00004">
    <property type="entry name" value="AAA"/>
    <property type="match status" value="1"/>
</dbReference>
<dbReference type="EMBL" id="UINC01066043">
    <property type="protein sequence ID" value="SVB96340.1"/>
    <property type="molecule type" value="Genomic_DNA"/>
</dbReference>
<dbReference type="GO" id="GO:0016887">
    <property type="term" value="F:ATP hydrolysis activity"/>
    <property type="evidence" value="ECO:0007669"/>
    <property type="project" value="InterPro"/>
</dbReference>
<evidence type="ECO:0000313" key="5">
    <source>
        <dbReference type="EMBL" id="SVB96340.1"/>
    </source>
</evidence>
<protein>
    <recommendedName>
        <fullName evidence="4">AAA+ ATPase domain-containing protein</fullName>
    </recommendedName>
</protein>
<evidence type="ECO:0000256" key="2">
    <source>
        <dbReference type="ARBA" id="ARBA00022741"/>
    </source>
</evidence>
<dbReference type="SUPFAM" id="SSF52540">
    <property type="entry name" value="P-loop containing nucleoside triphosphate hydrolases"/>
    <property type="match status" value="1"/>
</dbReference>
<dbReference type="InterPro" id="IPR027417">
    <property type="entry name" value="P-loop_NTPase"/>
</dbReference>
<gene>
    <name evidence="5" type="ORF">METZ01_LOCUS249194</name>
</gene>
<keyword evidence="3" id="KW-0067">ATP-binding</keyword>
<accession>A0A382I9N3</accession>
<dbReference type="Gene3D" id="1.10.8.60">
    <property type="match status" value="1"/>
</dbReference>
<dbReference type="InterPro" id="IPR050238">
    <property type="entry name" value="DNA_Rep/Repair_Clamp_Loader"/>
</dbReference>
<dbReference type="InterPro" id="IPR003959">
    <property type="entry name" value="ATPase_AAA_core"/>
</dbReference>
<dbReference type="AlphaFoldDB" id="A0A382I9N3"/>
<keyword evidence="2" id="KW-0547">Nucleotide-binding</keyword>
<organism evidence="5">
    <name type="scientific">marine metagenome</name>
    <dbReference type="NCBI Taxonomy" id="408172"/>
    <lineage>
        <taxon>unclassified sequences</taxon>
        <taxon>metagenomes</taxon>
        <taxon>ecological metagenomes</taxon>
    </lineage>
</organism>
<dbReference type="InterPro" id="IPR003593">
    <property type="entry name" value="AAA+_ATPase"/>
</dbReference>
<dbReference type="PANTHER" id="PTHR11669">
    <property type="entry name" value="REPLICATION FACTOR C / DNA POLYMERASE III GAMMA-TAU SUBUNIT"/>
    <property type="match status" value="1"/>
</dbReference>
<evidence type="ECO:0000256" key="3">
    <source>
        <dbReference type="ARBA" id="ARBA00022840"/>
    </source>
</evidence>
<dbReference type="GO" id="GO:0005524">
    <property type="term" value="F:ATP binding"/>
    <property type="evidence" value="ECO:0007669"/>
    <property type="project" value="UniProtKB-KW"/>
</dbReference>
<dbReference type="GO" id="GO:0003689">
    <property type="term" value="F:DNA clamp loader activity"/>
    <property type="evidence" value="ECO:0007669"/>
    <property type="project" value="InterPro"/>
</dbReference>
<dbReference type="CDD" id="cd00009">
    <property type="entry name" value="AAA"/>
    <property type="match status" value="1"/>
</dbReference>
<keyword evidence="1" id="KW-0235">DNA replication</keyword>
<dbReference type="PANTHER" id="PTHR11669:SF20">
    <property type="entry name" value="REPLICATION FACTOR C SUBUNIT 4"/>
    <property type="match status" value="1"/>
</dbReference>
<proteinExistence type="inferred from homology"/>
<dbReference type="InterPro" id="IPR046388">
    <property type="entry name" value="T4_Clamp_Loader_L"/>
</dbReference>
<dbReference type="GO" id="GO:0005663">
    <property type="term" value="C:DNA replication factor C complex"/>
    <property type="evidence" value="ECO:0007669"/>
    <property type="project" value="TreeGrafter"/>
</dbReference>
<reference evidence="5" key="1">
    <citation type="submission" date="2018-05" db="EMBL/GenBank/DDBJ databases">
        <authorList>
            <person name="Lanie J.A."/>
            <person name="Ng W.-L."/>
            <person name="Kazmierczak K.M."/>
            <person name="Andrzejewski T.M."/>
            <person name="Davidsen T.M."/>
            <person name="Wayne K.J."/>
            <person name="Tettelin H."/>
            <person name="Glass J.I."/>
            <person name="Rusch D."/>
            <person name="Podicherti R."/>
            <person name="Tsui H.-C.T."/>
            <person name="Winkler M.E."/>
        </authorList>
    </citation>
    <scope>NUCLEOTIDE SEQUENCE</scope>
</reference>